<evidence type="ECO:0000313" key="1">
    <source>
        <dbReference type="EMBL" id="KKL05550.1"/>
    </source>
</evidence>
<proteinExistence type="predicted"/>
<organism evidence="1">
    <name type="scientific">marine sediment metagenome</name>
    <dbReference type="NCBI Taxonomy" id="412755"/>
    <lineage>
        <taxon>unclassified sequences</taxon>
        <taxon>metagenomes</taxon>
        <taxon>ecological metagenomes</taxon>
    </lineage>
</organism>
<comment type="caution">
    <text evidence="1">The sequence shown here is derived from an EMBL/GenBank/DDBJ whole genome shotgun (WGS) entry which is preliminary data.</text>
</comment>
<accession>A0A0F9A7X2</accession>
<dbReference type="AlphaFoldDB" id="A0A0F9A7X2"/>
<sequence>MNFLYRLAHGDQNRETAHMEFITELNNALTDINSNSPKKKDAIQFLDYVIFRLPVSFNHKRIALEALLTKVDYHIVADKVALLIQQTTDIYHKSDLVAIAKRYRQLDLYNVPE</sequence>
<gene>
    <name evidence="1" type="ORF">LCGC14_2604900</name>
</gene>
<dbReference type="EMBL" id="LAZR01044067">
    <property type="protein sequence ID" value="KKL05550.1"/>
    <property type="molecule type" value="Genomic_DNA"/>
</dbReference>
<reference evidence="1" key="1">
    <citation type="journal article" date="2015" name="Nature">
        <title>Complex archaea that bridge the gap between prokaryotes and eukaryotes.</title>
        <authorList>
            <person name="Spang A."/>
            <person name="Saw J.H."/>
            <person name="Jorgensen S.L."/>
            <person name="Zaremba-Niedzwiedzka K."/>
            <person name="Martijn J."/>
            <person name="Lind A.E."/>
            <person name="van Eijk R."/>
            <person name="Schleper C."/>
            <person name="Guy L."/>
            <person name="Ettema T.J."/>
        </authorList>
    </citation>
    <scope>NUCLEOTIDE SEQUENCE</scope>
</reference>
<feature type="non-terminal residue" evidence="1">
    <location>
        <position position="113"/>
    </location>
</feature>
<name>A0A0F9A7X2_9ZZZZ</name>
<protein>
    <submittedName>
        <fullName evidence="1">Uncharacterized protein</fullName>
    </submittedName>
</protein>